<evidence type="ECO:0000313" key="3">
    <source>
        <dbReference type="Proteomes" id="UP000191116"/>
    </source>
</evidence>
<dbReference type="EMBL" id="FUWP01000008">
    <property type="protein sequence ID" value="SKA33759.1"/>
    <property type="molecule type" value="Genomic_DNA"/>
</dbReference>
<sequence>MTKFLPCLDSQTTFQLDFMPLLMAAVIDLQSQVTVLHSIYLNGSIAYRQATKGLSDLNLTVVITSPLTVEEQHQITVMSQRLVRDYPVISAVDITWILLDEVLSIAAIFKWGFWLKHCSVCLYGTNLSEQFGNFESCWEIAKAFNHDIEVALVAIEQQIRRTKSVSEYQYYCRCAGKKMLRSCFMLVAIDVDDWAYTDQQCADYFLTRYSNKTTEIERLFVLINGPQVPKKASLFMLSQFGSWIVNEFNNIERKIG</sequence>
<reference evidence="1 4" key="2">
    <citation type="submission" date="2024-01" db="EMBL/GenBank/DDBJ databases">
        <title>Active colonisers of the gastrointestinal tract of Atlantic salmon farmed in a warm water region.</title>
        <authorList>
            <person name="Bowman J.P."/>
        </authorList>
    </citation>
    <scope>NUCLEOTIDE SEQUENCE [LARGE SCALE GENOMIC DNA]</scope>
    <source>
        <strain evidence="1 4">S3MW1</strain>
    </source>
</reference>
<evidence type="ECO:0000313" key="4">
    <source>
        <dbReference type="Proteomes" id="UP001306119"/>
    </source>
</evidence>
<dbReference type="SUPFAM" id="SSF81301">
    <property type="entry name" value="Nucleotidyltransferase"/>
    <property type="match status" value="1"/>
</dbReference>
<name>A0A1T4T076_9GAMM</name>
<dbReference type="EMBL" id="JAYXUG010000003">
    <property type="protein sequence ID" value="MEC6831452.1"/>
    <property type="molecule type" value="Genomic_DNA"/>
</dbReference>
<gene>
    <name evidence="2" type="ORF">CZ814_01866</name>
    <name evidence="1" type="ORF">VXS06_06670</name>
</gene>
<dbReference type="Proteomes" id="UP001306119">
    <property type="component" value="Unassembled WGS sequence"/>
</dbReference>
<protein>
    <submittedName>
        <fullName evidence="1">Nucleotidyltransferase domain-containing protein</fullName>
    </submittedName>
</protein>
<evidence type="ECO:0000313" key="1">
    <source>
        <dbReference type="EMBL" id="MEC6831452.1"/>
    </source>
</evidence>
<evidence type="ECO:0000313" key="2">
    <source>
        <dbReference type="EMBL" id="SKA33759.1"/>
    </source>
</evidence>
<organism evidence="2 3">
    <name type="scientific">Photobacterium toruni</name>
    <dbReference type="NCBI Taxonomy" id="1935446"/>
    <lineage>
        <taxon>Bacteria</taxon>
        <taxon>Pseudomonadati</taxon>
        <taxon>Pseudomonadota</taxon>
        <taxon>Gammaproteobacteria</taxon>
        <taxon>Vibrionales</taxon>
        <taxon>Vibrionaceae</taxon>
        <taxon>Photobacterium</taxon>
    </lineage>
</organism>
<keyword evidence="4" id="KW-1185">Reference proteome</keyword>
<dbReference type="Proteomes" id="UP000191116">
    <property type="component" value="Unassembled WGS sequence"/>
</dbReference>
<dbReference type="RefSeq" id="WP_235866938.1">
    <property type="nucleotide sequence ID" value="NZ_AP024854.1"/>
</dbReference>
<dbReference type="InterPro" id="IPR043519">
    <property type="entry name" value="NT_sf"/>
</dbReference>
<dbReference type="AlphaFoldDB" id="A0A1T4T076"/>
<proteinExistence type="predicted"/>
<accession>A0A1T4T076</accession>
<reference evidence="2 3" key="1">
    <citation type="submission" date="2017-02" db="EMBL/GenBank/DDBJ databases">
        <authorList>
            <person name="Peterson S.W."/>
        </authorList>
    </citation>
    <scope>NUCLEOTIDE SEQUENCE [LARGE SCALE GENOMIC DNA]</scope>
    <source>
        <strain evidence="2 3">CECT 9189</strain>
    </source>
</reference>